<keyword evidence="4" id="KW-0949">S-adenosyl-L-methionine</keyword>
<keyword evidence="2" id="KW-0489">Methyltransferase</keyword>
<organism evidence="10 11">
    <name type="scientific">Pseudodesulfovibrio karagichevae</name>
    <dbReference type="NCBI Taxonomy" id="3239305"/>
    <lineage>
        <taxon>Bacteria</taxon>
        <taxon>Pseudomonadati</taxon>
        <taxon>Thermodesulfobacteriota</taxon>
        <taxon>Desulfovibrionia</taxon>
        <taxon>Desulfovibrionales</taxon>
        <taxon>Desulfovibrionaceae</taxon>
    </lineage>
</organism>
<dbReference type="Pfam" id="PF02310">
    <property type="entry name" value="B12-binding"/>
    <property type="match status" value="1"/>
</dbReference>
<sequence>MANVLLVLPSILSNENDGIVTKTTASFLPPLGLASIAAVLRENGHGVAIIDGVAEHTPLQEIVDRARDFDIVGVSAMTAHAKRAHELIRMLRSQLDKPIMAGGVHATTMPAEFLENGADFVVVGEGEVTTLELVQALESGLPEERLAEIKGLCLLRDGELLRTPKRPLIEDLDSLPLPARDLLPMHLYNATVARTTRQPSHMLLASRGCPGVCSFCVHKLFGKQVRYNSPERIIEEFLLLVREYGAKDVAIFDDNFAANREMVVKVCNKLIELNLDLTWSIESRVDNVDREILELLKKAGCTFIAYGIESGSQRILDQMNKGVTLDQIREAVRITNEVGIKTRGYLMLGHLDETPEEMRKTIEFAKSLDLDVASFTLFVPLPGTQDYKRAHKFGQFDPDFYMKDLLLEYNMPKYPVYVPAGMTSEELMAIHREAYNKMYLRPGYIFKKLFEVRNVHDVRALVKGGLTVMSNFFRR</sequence>
<evidence type="ECO:0000256" key="3">
    <source>
        <dbReference type="ARBA" id="ARBA00022679"/>
    </source>
</evidence>
<dbReference type="Gene3D" id="3.80.30.20">
    <property type="entry name" value="tm_1862 like domain"/>
    <property type="match status" value="1"/>
</dbReference>
<comment type="cofactor">
    <cofactor evidence="1">
        <name>[4Fe-4S] cluster</name>
        <dbReference type="ChEBI" id="CHEBI:49883"/>
    </cofactor>
</comment>
<dbReference type="CDD" id="cd01335">
    <property type="entry name" value="Radical_SAM"/>
    <property type="match status" value="1"/>
</dbReference>
<evidence type="ECO:0000256" key="6">
    <source>
        <dbReference type="ARBA" id="ARBA00023004"/>
    </source>
</evidence>
<feature type="domain" description="Radical SAM core" evidence="9">
    <location>
        <begin position="195"/>
        <end position="437"/>
    </location>
</feature>
<dbReference type="SFLD" id="SFLDS00029">
    <property type="entry name" value="Radical_SAM"/>
    <property type="match status" value="1"/>
</dbReference>
<dbReference type="InterPro" id="IPR023404">
    <property type="entry name" value="rSAM_horseshoe"/>
</dbReference>
<evidence type="ECO:0000313" key="11">
    <source>
        <dbReference type="Proteomes" id="UP001568698"/>
    </source>
</evidence>
<dbReference type="InterPro" id="IPR058240">
    <property type="entry name" value="rSAM_sf"/>
</dbReference>
<keyword evidence="7" id="KW-0411">Iron-sulfur</keyword>
<dbReference type="InterPro" id="IPR036724">
    <property type="entry name" value="Cobalamin-bd_sf"/>
</dbReference>
<dbReference type="Proteomes" id="UP001568698">
    <property type="component" value="Unassembled WGS sequence"/>
</dbReference>
<dbReference type="RefSeq" id="WP_371387217.1">
    <property type="nucleotide sequence ID" value="NZ_JBGLYH010000039.1"/>
</dbReference>
<dbReference type="SFLD" id="SFLDG01123">
    <property type="entry name" value="methyltransferase_(Class_B)"/>
    <property type="match status" value="1"/>
</dbReference>
<dbReference type="CDD" id="cd02068">
    <property type="entry name" value="radical_SAM_B12_BD"/>
    <property type="match status" value="1"/>
</dbReference>
<keyword evidence="6" id="KW-0408">Iron</keyword>
<proteinExistence type="predicted"/>
<dbReference type="SUPFAM" id="SSF102114">
    <property type="entry name" value="Radical SAM enzymes"/>
    <property type="match status" value="1"/>
</dbReference>
<evidence type="ECO:0000256" key="7">
    <source>
        <dbReference type="ARBA" id="ARBA00023014"/>
    </source>
</evidence>
<evidence type="ECO:0000256" key="5">
    <source>
        <dbReference type="ARBA" id="ARBA00022723"/>
    </source>
</evidence>
<keyword evidence="3" id="KW-0808">Transferase</keyword>
<dbReference type="InterPro" id="IPR006158">
    <property type="entry name" value="Cobalamin-bd"/>
</dbReference>
<keyword evidence="11" id="KW-1185">Reference proteome</keyword>
<reference evidence="10 11" key="1">
    <citation type="submission" date="2024-08" db="EMBL/GenBank/DDBJ databases">
        <title>Sulfate-reducing bacteria isolated from formation water of the oil field in Kazakhstan and description of Pseudodesulfovibrio sp.</title>
        <authorList>
            <person name="Bidzhieva S.K."/>
            <person name="Tourova T.P."/>
            <person name="Grouzdev D.S."/>
            <person name="Beletsky A.V."/>
            <person name="Sokolova D.S."/>
            <person name="Samigullina S.R."/>
            <person name="Poltaraus A.B."/>
            <person name="Avtukh A.N."/>
            <person name="Tereshina V.M."/>
            <person name="Zhaparov N.S."/>
            <person name="Mardanov A.V."/>
            <person name="Nazina T.N."/>
        </authorList>
    </citation>
    <scope>NUCLEOTIDE SEQUENCE [LARGE SCALE GENOMIC DNA]</scope>
    <source>
        <strain evidence="10 11">9FUS</strain>
    </source>
</reference>
<evidence type="ECO:0000259" key="8">
    <source>
        <dbReference type="PROSITE" id="PS51332"/>
    </source>
</evidence>
<dbReference type="InterPro" id="IPR007197">
    <property type="entry name" value="rSAM"/>
</dbReference>
<evidence type="ECO:0000256" key="2">
    <source>
        <dbReference type="ARBA" id="ARBA00022603"/>
    </source>
</evidence>
<dbReference type="EMBL" id="JBGLYH010000039">
    <property type="protein sequence ID" value="MEZ7197704.1"/>
    <property type="molecule type" value="Genomic_DNA"/>
</dbReference>
<feature type="domain" description="B12-binding" evidence="8">
    <location>
        <begin position="16"/>
        <end position="144"/>
    </location>
</feature>
<dbReference type="InterPro" id="IPR006638">
    <property type="entry name" value="Elp3/MiaA/NifB-like_rSAM"/>
</dbReference>
<dbReference type="PROSITE" id="PS51918">
    <property type="entry name" value="RADICAL_SAM"/>
    <property type="match status" value="1"/>
</dbReference>
<evidence type="ECO:0000313" key="10">
    <source>
        <dbReference type="EMBL" id="MEZ7197704.1"/>
    </source>
</evidence>
<dbReference type="SUPFAM" id="SSF52242">
    <property type="entry name" value="Cobalamin (vitamin B12)-binding domain"/>
    <property type="match status" value="1"/>
</dbReference>
<keyword evidence="5" id="KW-0479">Metal-binding</keyword>
<name>A0ABV4K402_9BACT</name>
<dbReference type="PROSITE" id="PS51332">
    <property type="entry name" value="B12_BINDING"/>
    <property type="match status" value="1"/>
</dbReference>
<evidence type="ECO:0000256" key="1">
    <source>
        <dbReference type="ARBA" id="ARBA00001966"/>
    </source>
</evidence>
<dbReference type="Pfam" id="PF04055">
    <property type="entry name" value="Radical_SAM"/>
    <property type="match status" value="1"/>
</dbReference>
<dbReference type="SMART" id="SM00729">
    <property type="entry name" value="Elp3"/>
    <property type="match status" value="1"/>
</dbReference>
<comment type="caution">
    <text evidence="10">The sequence shown here is derived from an EMBL/GenBank/DDBJ whole genome shotgun (WGS) entry which is preliminary data.</text>
</comment>
<gene>
    <name evidence="10" type="ORF">AB6M95_13145</name>
</gene>
<evidence type="ECO:0000259" key="9">
    <source>
        <dbReference type="PROSITE" id="PS51918"/>
    </source>
</evidence>
<dbReference type="SFLD" id="SFLDG01082">
    <property type="entry name" value="B12-binding_domain_containing"/>
    <property type="match status" value="1"/>
</dbReference>
<dbReference type="InterPro" id="IPR051198">
    <property type="entry name" value="BchE-like"/>
</dbReference>
<dbReference type="Gene3D" id="3.40.50.280">
    <property type="entry name" value="Cobalamin-binding domain"/>
    <property type="match status" value="1"/>
</dbReference>
<accession>A0ABV4K402</accession>
<dbReference type="InterPro" id="IPR034466">
    <property type="entry name" value="Methyltransferase_Class_B"/>
</dbReference>
<protein>
    <submittedName>
        <fullName evidence="10">Radical SAM protein</fullName>
    </submittedName>
</protein>
<evidence type="ECO:0000256" key="4">
    <source>
        <dbReference type="ARBA" id="ARBA00022691"/>
    </source>
</evidence>
<dbReference type="PANTHER" id="PTHR43409">
    <property type="entry name" value="ANAEROBIC MAGNESIUM-PROTOPORPHYRIN IX MONOMETHYL ESTER CYCLASE-RELATED"/>
    <property type="match status" value="1"/>
</dbReference>
<dbReference type="PANTHER" id="PTHR43409:SF7">
    <property type="entry name" value="BLL1977 PROTEIN"/>
    <property type="match status" value="1"/>
</dbReference>